<dbReference type="GeneID" id="94689837"/>
<evidence type="ECO:0000313" key="2">
    <source>
        <dbReference type="EMBL" id="SDZ07409.1"/>
    </source>
</evidence>
<evidence type="ECO:0000313" key="1">
    <source>
        <dbReference type="EMBL" id="QPS80188.1"/>
    </source>
</evidence>
<protein>
    <submittedName>
        <fullName evidence="2">Uncharacterized protein</fullName>
    </submittedName>
</protein>
<dbReference type="EMBL" id="FNPE01000011">
    <property type="protein sequence ID" value="SDZ07409.1"/>
    <property type="molecule type" value="Genomic_DNA"/>
</dbReference>
<sequence>MARTTDEIGLAAELWSPLLKQRFETLFAVASRKSLRGWRQVPLVSAQVLVVDGSLPVPEAAGWLPCVVYVGGVPQGQHLERTPQRLATYLDLDFTLSDLIDMLDRAAVFLMDWTVRQQVASSQTLVRALDDLRQQAEGCRYQFRLKAWVALPAPWNSAESLRALAMLCRGPMDVATLCEHSGMAPAAVAELLRHPRLRGTLDCSLRPARADDPTPLGGHRAQAHGAATAVAPGLSRQWVQRLTGWIRRGGQA</sequence>
<gene>
    <name evidence="1" type="ORF">I6G47_24800</name>
    <name evidence="2" type="ORF">SAMN05421547_111213</name>
</gene>
<name>A0A1H3Q3U7_9BURK</name>
<dbReference type="RefSeq" id="WP_016450372.1">
    <property type="nucleotide sequence ID" value="NZ_AP025556.1"/>
</dbReference>
<dbReference type="AlphaFoldDB" id="A0A1H3Q3U7"/>
<evidence type="ECO:0000313" key="3">
    <source>
        <dbReference type="Proteomes" id="UP000183417"/>
    </source>
</evidence>
<organism evidence="2 3">
    <name type="scientific">Delftia lacustris</name>
    <dbReference type="NCBI Taxonomy" id="558537"/>
    <lineage>
        <taxon>Bacteria</taxon>
        <taxon>Pseudomonadati</taxon>
        <taxon>Pseudomonadota</taxon>
        <taxon>Betaproteobacteria</taxon>
        <taxon>Burkholderiales</taxon>
        <taxon>Comamonadaceae</taxon>
        <taxon>Delftia</taxon>
    </lineage>
</organism>
<accession>A0A1H3Q3U7</accession>
<evidence type="ECO:0000313" key="4">
    <source>
        <dbReference type="Proteomes" id="UP000595064"/>
    </source>
</evidence>
<proteinExistence type="predicted"/>
<dbReference type="EMBL" id="CP065748">
    <property type="protein sequence ID" value="QPS80188.1"/>
    <property type="molecule type" value="Genomic_DNA"/>
</dbReference>
<keyword evidence="4" id="KW-1185">Reference proteome</keyword>
<reference evidence="1 4" key="2">
    <citation type="submission" date="2020-12" db="EMBL/GenBank/DDBJ databases">
        <title>FDA dAtabase for Regulatory Grade micrObial Sequences (FDA-ARGOS): Supporting development and validation of Infectious Disease Dx tests.</title>
        <authorList>
            <person name="Sproer C."/>
            <person name="Gronow S."/>
            <person name="Severitt S."/>
            <person name="Schroder I."/>
            <person name="Tallon L."/>
            <person name="Sadzewicz L."/>
            <person name="Zhao X."/>
            <person name="Boylan J."/>
            <person name="Ott S."/>
            <person name="Bowen H."/>
            <person name="Vavikolanu K."/>
            <person name="Mehta A."/>
            <person name="Aluvathingal J."/>
            <person name="Nadendla S."/>
            <person name="Lowell S."/>
            <person name="Myers T."/>
            <person name="Yan Y."/>
            <person name="Sichtig H."/>
        </authorList>
    </citation>
    <scope>NUCLEOTIDE SEQUENCE [LARGE SCALE GENOMIC DNA]</scope>
    <source>
        <strain evidence="1 4">FDAARGOS_890</strain>
    </source>
</reference>
<reference evidence="2 3" key="1">
    <citation type="submission" date="2016-10" db="EMBL/GenBank/DDBJ databases">
        <authorList>
            <person name="de Groot N.N."/>
        </authorList>
    </citation>
    <scope>NUCLEOTIDE SEQUENCE [LARGE SCALE GENOMIC DNA]</scope>
    <source>
        <strain evidence="2 3">LMG 24775</strain>
    </source>
</reference>
<dbReference type="Proteomes" id="UP000595064">
    <property type="component" value="Chromosome"/>
</dbReference>
<dbReference type="Proteomes" id="UP000183417">
    <property type="component" value="Unassembled WGS sequence"/>
</dbReference>
<dbReference type="KEGG" id="dla:I6G47_24800"/>